<proteinExistence type="inferred from homology"/>
<dbReference type="SUPFAM" id="SSF52200">
    <property type="entry name" value="Toll/Interleukin receptor TIR domain"/>
    <property type="match status" value="1"/>
</dbReference>
<dbReference type="Pfam" id="PF00078">
    <property type="entry name" value="RVT_1"/>
    <property type="match status" value="1"/>
</dbReference>
<dbReference type="Gene3D" id="3.10.10.10">
    <property type="entry name" value="HIV Type 1 Reverse Transcriptase, subunit A, domain 1"/>
    <property type="match status" value="1"/>
</dbReference>
<keyword evidence="4" id="KW-0479">Metal-binding</keyword>
<dbReference type="GO" id="GO:0046872">
    <property type="term" value="F:metal ion binding"/>
    <property type="evidence" value="ECO:0007669"/>
    <property type="project" value="UniProtKB-KW"/>
</dbReference>
<keyword evidence="7" id="KW-0051">Antiviral defense</keyword>
<dbReference type="Gene3D" id="3.30.70.270">
    <property type="match status" value="1"/>
</dbReference>
<dbReference type="RefSeq" id="WP_191144361.1">
    <property type="nucleotide sequence ID" value="NZ_JACXAF010000008.1"/>
</dbReference>
<dbReference type="AlphaFoldDB" id="A0A8J6QGW0"/>
<evidence type="ECO:0000256" key="4">
    <source>
        <dbReference type="ARBA" id="ARBA00022723"/>
    </source>
</evidence>
<organism evidence="12 13">
    <name type="scientific">Neiella litorisoli</name>
    <dbReference type="NCBI Taxonomy" id="2771431"/>
    <lineage>
        <taxon>Bacteria</taxon>
        <taxon>Pseudomonadati</taxon>
        <taxon>Pseudomonadota</taxon>
        <taxon>Gammaproteobacteria</taxon>
        <taxon>Alteromonadales</taxon>
        <taxon>Echinimonadaceae</taxon>
        <taxon>Neiella</taxon>
    </lineage>
</organism>
<dbReference type="GO" id="GO:0003964">
    <property type="term" value="F:RNA-directed DNA polymerase activity"/>
    <property type="evidence" value="ECO:0007669"/>
    <property type="project" value="UniProtKB-KW"/>
</dbReference>
<accession>A0A8J6QGW0</accession>
<dbReference type="PANTHER" id="PTHR34047:SF7">
    <property type="entry name" value="RNA-DIRECTED DNA POLYMERASE"/>
    <property type="match status" value="1"/>
</dbReference>
<evidence type="ECO:0000259" key="11">
    <source>
        <dbReference type="PROSITE" id="PS50878"/>
    </source>
</evidence>
<dbReference type="GO" id="GO:0007165">
    <property type="term" value="P:signal transduction"/>
    <property type="evidence" value="ECO:0007669"/>
    <property type="project" value="InterPro"/>
</dbReference>
<dbReference type="InterPro" id="IPR000477">
    <property type="entry name" value="RT_dom"/>
</dbReference>
<evidence type="ECO:0000256" key="5">
    <source>
        <dbReference type="ARBA" id="ARBA00022842"/>
    </source>
</evidence>
<evidence type="ECO:0000256" key="8">
    <source>
        <dbReference type="ARBA" id="ARBA00034120"/>
    </source>
</evidence>
<dbReference type="SMART" id="SM00255">
    <property type="entry name" value="TIR"/>
    <property type="match status" value="1"/>
</dbReference>
<keyword evidence="3" id="KW-0548">Nucleotidyltransferase</keyword>
<gene>
    <name evidence="12" type="ORF">IC617_07450</name>
</gene>
<dbReference type="PROSITE" id="PS50104">
    <property type="entry name" value="TIR"/>
    <property type="match status" value="1"/>
</dbReference>
<dbReference type="Pfam" id="PF13676">
    <property type="entry name" value="TIR_2"/>
    <property type="match status" value="1"/>
</dbReference>
<dbReference type="EMBL" id="JACXAF010000008">
    <property type="protein sequence ID" value="MBD1389255.1"/>
    <property type="molecule type" value="Genomic_DNA"/>
</dbReference>
<evidence type="ECO:0000256" key="3">
    <source>
        <dbReference type="ARBA" id="ARBA00022695"/>
    </source>
</evidence>
<dbReference type="InterPro" id="IPR043502">
    <property type="entry name" value="DNA/RNA_pol_sf"/>
</dbReference>
<dbReference type="SUPFAM" id="SSF56672">
    <property type="entry name" value="DNA/RNA polymerases"/>
    <property type="match status" value="1"/>
</dbReference>
<dbReference type="GO" id="GO:0003723">
    <property type="term" value="F:RNA binding"/>
    <property type="evidence" value="ECO:0007669"/>
    <property type="project" value="InterPro"/>
</dbReference>
<keyword evidence="13" id="KW-1185">Reference proteome</keyword>
<protein>
    <recommendedName>
        <fullName evidence="1">RNA-directed DNA polymerase</fullName>
        <ecNumber evidence="1">2.7.7.49</ecNumber>
    </recommendedName>
</protein>
<dbReference type="Proteomes" id="UP000638014">
    <property type="component" value="Unassembled WGS sequence"/>
</dbReference>
<dbReference type="PANTHER" id="PTHR34047">
    <property type="entry name" value="NUCLEAR INTRON MATURASE 1, MITOCHONDRIAL-RELATED"/>
    <property type="match status" value="1"/>
</dbReference>
<comment type="caution">
    <text evidence="12">The sequence shown here is derived from an EMBL/GenBank/DDBJ whole genome shotgun (WGS) entry which is preliminary data.</text>
</comment>
<feature type="domain" description="TIR" evidence="10">
    <location>
        <begin position="390"/>
        <end position="522"/>
    </location>
</feature>
<comment type="similarity">
    <text evidence="8">Belongs to the bacterial reverse transcriptase family.</text>
</comment>
<keyword evidence="6" id="KW-0695">RNA-directed DNA polymerase</keyword>
<dbReference type="NCBIfam" id="NF042941">
    <property type="entry name" value="Retron_TIR_antiphage"/>
    <property type="match status" value="1"/>
</dbReference>
<evidence type="ECO:0000313" key="13">
    <source>
        <dbReference type="Proteomes" id="UP000638014"/>
    </source>
</evidence>
<feature type="domain" description="Reverse transcriptase" evidence="11">
    <location>
        <begin position="59"/>
        <end position="288"/>
    </location>
</feature>
<evidence type="ECO:0000259" key="10">
    <source>
        <dbReference type="PROSITE" id="PS50104"/>
    </source>
</evidence>
<evidence type="ECO:0000256" key="6">
    <source>
        <dbReference type="ARBA" id="ARBA00022918"/>
    </source>
</evidence>
<dbReference type="InterPro" id="IPR035897">
    <property type="entry name" value="Toll_tir_struct_dom_sf"/>
</dbReference>
<dbReference type="InterPro" id="IPR043128">
    <property type="entry name" value="Rev_trsase/Diguanyl_cyclase"/>
</dbReference>
<name>A0A8J6QGW0_9GAMM</name>
<comment type="catalytic activity">
    <reaction evidence="9">
        <text>DNA(n) + a 2'-deoxyribonucleoside 5'-triphosphate = DNA(n+1) + diphosphate</text>
        <dbReference type="Rhea" id="RHEA:22508"/>
        <dbReference type="Rhea" id="RHEA-COMP:17339"/>
        <dbReference type="Rhea" id="RHEA-COMP:17340"/>
        <dbReference type="ChEBI" id="CHEBI:33019"/>
        <dbReference type="ChEBI" id="CHEBI:61560"/>
        <dbReference type="ChEBI" id="CHEBI:173112"/>
        <dbReference type="EC" id="2.7.7.49"/>
    </reaction>
</comment>
<dbReference type="InterPro" id="IPR000123">
    <property type="entry name" value="Reverse_transcriptase_msDNA"/>
</dbReference>
<dbReference type="InterPro" id="IPR051083">
    <property type="entry name" value="GrpII_Intron_Splice-Mob/Def"/>
</dbReference>
<dbReference type="CDD" id="cd03487">
    <property type="entry name" value="RT_Bac_retron_II"/>
    <property type="match status" value="1"/>
</dbReference>
<evidence type="ECO:0000256" key="1">
    <source>
        <dbReference type="ARBA" id="ARBA00012493"/>
    </source>
</evidence>
<evidence type="ECO:0000313" key="12">
    <source>
        <dbReference type="EMBL" id="MBD1389255.1"/>
    </source>
</evidence>
<dbReference type="Gene3D" id="3.40.50.10140">
    <property type="entry name" value="Toll/interleukin-1 receptor homology (TIR) domain"/>
    <property type="match status" value="1"/>
</dbReference>
<keyword evidence="2" id="KW-0808">Transferase</keyword>
<reference evidence="12" key="1">
    <citation type="submission" date="2020-09" db="EMBL/GenBank/DDBJ databases">
        <title>A novel bacterium of genus Neiella, isolated from South China Sea.</title>
        <authorList>
            <person name="Huang H."/>
            <person name="Mo K."/>
            <person name="Hu Y."/>
        </authorList>
    </citation>
    <scope>NUCLEOTIDE SEQUENCE</scope>
    <source>
        <strain evidence="12">HB171785</strain>
    </source>
</reference>
<dbReference type="PRINTS" id="PR00866">
    <property type="entry name" value="RNADNAPOLMS"/>
</dbReference>
<dbReference type="InterPro" id="IPR049976">
    <property type="entry name" value="Retron_TIR_antiphage"/>
</dbReference>
<evidence type="ECO:0000256" key="7">
    <source>
        <dbReference type="ARBA" id="ARBA00023118"/>
    </source>
</evidence>
<keyword evidence="5" id="KW-0460">Magnesium</keyword>
<sequence length="523" mass="59944">MQLTLEFLDISEFEPKRIEASWSNPRLSPTLKRERDAVAQRLIGIQTDNELANLLEIPVGQLLHILYEEKKRYHEFYIKKKSGQLRVIESPNKSLKILQHKVKPLIEYHYRVKKSCHGFVGNGKGIVSNAEKHKKKQYVLNIDLKDFFHSVHFGRVRGIFMNVPFNMGNSAASVLAQLCTNHSRLPQGAPTSPVLSNLAASSLDTALTKIAKRYHLTYTRYADDITFSSNRKFPLAIVDRFETDLGKVEWRVGSLLRQSIEESGFTVNDSKTRVQHRSQRQEVTGLVVNDGVNVSRKFIRNTRAMLNSWSKDLVEAERRFLMTRYHMSESEIDSKKLDGRYFKNAIYGRLSFIKMIRGEDNSSYLTLCKKILELEPSPPKSIAKLKERFEMYDVFVCHASEDKDDVAIPLHRALEDKGIKAFIDCFEIKWGDSLVAKINTALQKSKYVVAIISQHSVNKAWPMKELNAVLSSEIDSKQTKLLPLIVGDQNALIEELPLLADKLFKVFDDDIDQIASELEMRLK</sequence>
<evidence type="ECO:0000256" key="2">
    <source>
        <dbReference type="ARBA" id="ARBA00022679"/>
    </source>
</evidence>
<evidence type="ECO:0000256" key="9">
    <source>
        <dbReference type="ARBA" id="ARBA00048173"/>
    </source>
</evidence>
<dbReference type="InterPro" id="IPR000157">
    <property type="entry name" value="TIR_dom"/>
</dbReference>
<dbReference type="GO" id="GO:0051607">
    <property type="term" value="P:defense response to virus"/>
    <property type="evidence" value="ECO:0007669"/>
    <property type="project" value="UniProtKB-KW"/>
</dbReference>
<dbReference type="PROSITE" id="PS50878">
    <property type="entry name" value="RT_POL"/>
    <property type="match status" value="1"/>
</dbReference>
<dbReference type="EC" id="2.7.7.49" evidence="1"/>